<feature type="chain" id="PRO_5021917569" description="DUF1573 domain-containing protein" evidence="1">
    <location>
        <begin position="20"/>
        <end position="358"/>
    </location>
</feature>
<dbReference type="OrthoDB" id="1466304at2"/>
<protein>
    <recommendedName>
        <fullName evidence="4">DUF1573 domain-containing protein</fullName>
    </recommendedName>
</protein>
<dbReference type="PANTHER" id="PTHR37833:SF1">
    <property type="entry name" value="SIGNAL PEPTIDE PROTEIN"/>
    <property type="match status" value="1"/>
</dbReference>
<name>A0A521D393_SACCC</name>
<evidence type="ECO:0000256" key="1">
    <source>
        <dbReference type="SAM" id="SignalP"/>
    </source>
</evidence>
<feature type="signal peptide" evidence="1">
    <location>
        <begin position="1"/>
        <end position="19"/>
    </location>
</feature>
<dbReference type="InterPro" id="IPR011467">
    <property type="entry name" value="DUF1573"/>
</dbReference>
<evidence type="ECO:0008006" key="4">
    <source>
        <dbReference type="Google" id="ProtNLM"/>
    </source>
</evidence>
<accession>A0A521D393</accession>
<dbReference type="Proteomes" id="UP000319040">
    <property type="component" value="Unassembled WGS sequence"/>
</dbReference>
<reference evidence="2 3" key="1">
    <citation type="submission" date="2017-05" db="EMBL/GenBank/DDBJ databases">
        <authorList>
            <person name="Varghese N."/>
            <person name="Submissions S."/>
        </authorList>
    </citation>
    <scope>NUCLEOTIDE SEQUENCE [LARGE SCALE GENOMIC DNA]</scope>
    <source>
        <strain evidence="2 3">DSM 27040</strain>
    </source>
</reference>
<keyword evidence="1" id="KW-0732">Signal</keyword>
<dbReference type="PANTHER" id="PTHR37833">
    <property type="entry name" value="LIPOPROTEIN-RELATED"/>
    <property type="match status" value="1"/>
</dbReference>
<dbReference type="EMBL" id="FXTB01000004">
    <property type="protein sequence ID" value="SMO66127.1"/>
    <property type="molecule type" value="Genomic_DNA"/>
</dbReference>
<dbReference type="InterPro" id="IPR013783">
    <property type="entry name" value="Ig-like_fold"/>
</dbReference>
<evidence type="ECO:0000313" key="2">
    <source>
        <dbReference type="EMBL" id="SMO66127.1"/>
    </source>
</evidence>
<dbReference type="Pfam" id="PF07610">
    <property type="entry name" value="DUF1573"/>
    <property type="match status" value="2"/>
</dbReference>
<dbReference type="RefSeq" id="WP_142533309.1">
    <property type="nucleotide sequence ID" value="NZ_FXTB01000004.1"/>
</dbReference>
<dbReference type="AlphaFoldDB" id="A0A521D393"/>
<gene>
    <name evidence="2" type="ORF">SAMN06265379_104157</name>
</gene>
<dbReference type="Gene3D" id="2.60.40.10">
    <property type="entry name" value="Immunoglobulins"/>
    <property type="match status" value="3"/>
</dbReference>
<proteinExistence type="predicted"/>
<keyword evidence="3" id="KW-1185">Reference proteome</keyword>
<organism evidence="2 3">
    <name type="scientific">Saccharicrinis carchari</name>
    <dbReference type="NCBI Taxonomy" id="1168039"/>
    <lineage>
        <taxon>Bacteria</taxon>
        <taxon>Pseudomonadati</taxon>
        <taxon>Bacteroidota</taxon>
        <taxon>Bacteroidia</taxon>
        <taxon>Marinilabiliales</taxon>
        <taxon>Marinilabiliaceae</taxon>
        <taxon>Saccharicrinis</taxon>
    </lineage>
</organism>
<evidence type="ECO:0000313" key="3">
    <source>
        <dbReference type="Proteomes" id="UP000319040"/>
    </source>
</evidence>
<sequence>MKKIILFTFAMLWATVSWGQHTKPSFSFAETIFDFGAIKEEAGKVSHSFTFTNTGSLPLVIHNVRASCGCTSPEWSKKPIVPGGKGFVKVTFDPANRPGNFNKTITVTANTENANTVLRITGNVSPRPKTLKDLYPRSVGPLRFKSTHISFTRIGPKESKSEEVDLVNTSDKPVSIDFERVPKHLAIQAQPKTLKPGEKGKITAIYDASAKNDWGFVYDQIFLKLDGEVNYKNRLSVNANIQEDFASWSKEEKDKAAKVSIDNKVFNFGEISQGEKATHTYSIVNEGKSNLIIRKVKASCGCTAIKPDKTVIAPGEKTAITAEFNSAGRTGRQNKSITVITNDPLQSNILLRIQGTVK</sequence>